<evidence type="ECO:0000256" key="3">
    <source>
        <dbReference type="ARBA" id="ARBA00023015"/>
    </source>
</evidence>
<name>A0AB39HM02_9BACI</name>
<gene>
    <name evidence="6" type="ORF">AB4Y30_14560</name>
</gene>
<evidence type="ECO:0000256" key="2">
    <source>
        <dbReference type="ARBA" id="ARBA00022840"/>
    </source>
</evidence>
<dbReference type="InterPro" id="IPR009057">
    <property type="entry name" value="Homeodomain-like_sf"/>
</dbReference>
<protein>
    <submittedName>
        <fullName evidence="6">Sigma 54-interacting transcriptional regulator</fullName>
    </submittedName>
</protein>
<dbReference type="Gene3D" id="1.10.10.60">
    <property type="entry name" value="Homeodomain-like"/>
    <property type="match status" value="1"/>
</dbReference>
<dbReference type="Pfam" id="PF14532">
    <property type="entry name" value="Sigma54_activ_2"/>
    <property type="match status" value="1"/>
</dbReference>
<accession>A0AB39HM02</accession>
<dbReference type="InterPro" id="IPR000014">
    <property type="entry name" value="PAS"/>
</dbReference>
<evidence type="ECO:0000259" key="5">
    <source>
        <dbReference type="PROSITE" id="PS50045"/>
    </source>
</evidence>
<dbReference type="GO" id="GO:0005524">
    <property type="term" value="F:ATP binding"/>
    <property type="evidence" value="ECO:0007669"/>
    <property type="project" value="UniProtKB-KW"/>
</dbReference>
<dbReference type="Gene3D" id="3.40.50.300">
    <property type="entry name" value="P-loop containing nucleotide triphosphate hydrolases"/>
    <property type="match status" value="1"/>
</dbReference>
<dbReference type="Gene3D" id="1.10.8.60">
    <property type="match status" value="1"/>
</dbReference>
<dbReference type="Pfam" id="PF02954">
    <property type="entry name" value="HTH_8"/>
    <property type="match status" value="1"/>
</dbReference>
<evidence type="ECO:0000256" key="1">
    <source>
        <dbReference type="ARBA" id="ARBA00022741"/>
    </source>
</evidence>
<evidence type="ECO:0000313" key="6">
    <source>
        <dbReference type="EMBL" id="XDK32223.1"/>
    </source>
</evidence>
<proteinExistence type="predicted"/>
<dbReference type="InterPro" id="IPR035965">
    <property type="entry name" value="PAS-like_dom_sf"/>
</dbReference>
<dbReference type="SUPFAM" id="SSF55785">
    <property type="entry name" value="PYP-like sensor domain (PAS domain)"/>
    <property type="match status" value="1"/>
</dbReference>
<dbReference type="Gene3D" id="3.30.450.20">
    <property type="entry name" value="PAS domain"/>
    <property type="match status" value="1"/>
</dbReference>
<dbReference type="PROSITE" id="PS50045">
    <property type="entry name" value="SIGMA54_INTERACT_4"/>
    <property type="match status" value="1"/>
</dbReference>
<dbReference type="PANTHER" id="PTHR32071">
    <property type="entry name" value="TRANSCRIPTIONAL REGULATORY PROTEIN"/>
    <property type="match status" value="1"/>
</dbReference>
<dbReference type="CDD" id="cd00009">
    <property type="entry name" value="AAA"/>
    <property type="match status" value="1"/>
</dbReference>
<dbReference type="GO" id="GO:0043565">
    <property type="term" value="F:sequence-specific DNA binding"/>
    <property type="evidence" value="ECO:0007669"/>
    <property type="project" value="InterPro"/>
</dbReference>
<dbReference type="PROSITE" id="PS00688">
    <property type="entry name" value="SIGMA54_INTERACT_3"/>
    <property type="match status" value="1"/>
</dbReference>
<keyword evidence="3" id="KW-0805">Transcription regulation</keyword>
<keyword evidence="1" id="KW-0547">Nucleotide-binding</keyword>
<dbReference type="Pfam" id="PF08448">
    <property type="entry name" value="PAS_4"/>
    <property type="match status" value="1"/>
</dbReference>
<dbReference type="AlphaFoldDB" id="A0AB39HM02"/>
<dbReference type="SUPFAM" id="SSF46689">
    <property type="entry name" value="Homeodomain-like"/>
    <property type="match status" value="1"/>
</dbReference>
<dbReference type="EMBL" id="CP162599">
    <property type="protein sequence ID" value="XDK32223.1"/>
    <property type="molecule type" value="Genomic_DNA"/>
</dbReference>
<dbReference type="InterPro" id="IPR002078">
    <property type="entry name" value="Sigma_54_int"/>
</dbReference>
<dbReference type="InterPro" id="IPR027417">
    <property type="entry name" value="P-loop_NTPase"/>
</dbReference>
<dbReference type="InterPro" id="IPR025662">
    <property type="entry name" value="Sigma_54_int_dom_ATP-bd_1"/>
</dbReference>
<organism evidence="6">
    <name type="scientific">Ornithinibacillus sp. 4-3</name>
    <dbReference type="NCBI Taxonomy" id="3231488"/>
    <lineage>
        <taxon>Bacteria</taxon>
        <taxon>Bacillati</taxon>
        <taxon>Bacillota</taxon>
        <taxon>Bacilli</taxon>
        <taxon>Bacillales</taxon>
        <taxon>Bacillaceae</taxon>
        <taxon>Ornithinibacillus</taxon>
    </lineage>
</organism>
<dbReference type="Pfam" id="PF25601">
    <property type="entry name" value="AAA_lid_14"/>
    <property type="match status" value="1"/>
</dbReference>
<dbReference type="RefSeq" id="WP_368652944.1">
    <property type="nucleotide sequence ID" value="NZ_CP162599.1"/>
</dbReference>
<dbReference type="InterPro" id="IPR013656">
    <property type="entry name" value="PAS_4"/>
</dbReference>
<feature type="domain" description="Sigma-54 factor interaction" evidence="5">
    <location>
        <begin position="140"/>
        <end position="343"/>
    </location>
</feature>
<dbReference type="SUPFAM" id="SSF52540">
    <property type="entry name" value="P-loop containing nucleoside triphosphate hydrolases"/>
    <property type="match status" value="1"/>
</dbReference>
<sequence>MNTLNELQAIHKFIIDYANIGIHAINKHGITVIYNQKMGEIEGLQPGNVIQRRLDELVNFDNTESTLLRVLHTKNPLYDVEQTYWNLNGDEITTVNTTMPIFEDGEIIGAVEYASDISHYRKYVLQPVKKHSYSETYNKIIAESKAMQEVLVLAEKAASTRLPLLIIGETGTGKDLIAERIHMALEPKNNSFYTLLCQAVDERWLDQLASELENEKQMTLFCERIDLLPLHLQPKLLHLLEQYKNKDHLLIASVDDDPVELISKGALQKNLFYLFSNFTINISPLRERVEDIEPFIQAFFVEHAEKFGTGIPAVHPDVLKLLLKYDWPGNIRELQHLLEEIITHDPKLETITNDVLPMHFLIKQDKHSILEEEQIPTYEVPELTLESYLLQAEKYYIGRMMKKHGNNITKTAEALGMSRQNLQYRLKKIRNQK</sequence>
<dbReference type="InterPro" id="IPR025944">
    <property type="entry name" value="Sigma_54_int_dom_CS"/>
</dbReference>
<keyword evidence="4" id="KW-0804">Transcription</keyword>
<dbReference type="InterPro" id="IPR058031">
    <property type="entry name" value="AAA_lid_NorR"/>
</dbReference>
<dbReference type="PROSITE" id="PS00675">
    <property type="entry name" value="SIGMA54_INTERACT_1"/>
    <property type="match status" value="1"/>
</dbReference>
<dbReference type="InterPro" id="IPR002197">
    <property type="entry name" value="HTH_Fis"/>
</dbReference>
<dbReference type="NCBIfam" id="TIGR00229">
    <property type="entry name" value="sensory_box"/>
    <property type="match status" value="1"/>
</dbReference>
<keyword evidence="2" id="KW-0067">ATP-binding</keyword>
<reference evidence="6" key="1">
    <citation type="submission" date="2024-07" db="EMBL/GenBank/DDBJ databases">
        <title>Halotolerant mesophilic bacterium Ornithinibacillus sp. 4-3, sp. nov., isolated from soil.</title>
        <authorList>
            <person name="Sidarenka A.V."/>
            <person name="Guliayeva D.E."/>
            <person name="Leanovich S.I."/>
            <person name="Hileuskaya K.S."/>
            <person name="Akhremchuk A.E."/>
            <person name="Sikolenko M.A."/>
            <person name="Valentovich L.N."/>
        </authorList>
    </citation>
    <scope>NUCLEOTIDE SEQUENCE</scope>
    <source>
        <strain evidence="6">4-3</strain>
    </source>
</reference>
<dbReference type="PANTHER" id="PTHR32071:SF74">
    <property type="entry name" value="TRANSCRIPTIONAL ACTIVATOR ROCR"/>
    <property type="match status" value="1"/>
</dbReference>
<evidence type="ECO:0000256" key="4">
    <source>
        <dbReference type="ARBA" id="ARBA00023163"/>
    </source>
</evidence>
<dbReference type="GO" id="GO:0006355">
    <property type="term" value="P:regulation of DNA-templated transcription"/>
    <property type="evidence" value="ECO:0007669"/>
    <property type="project" value="InterPro"/>
</dbReference>